<dbReference type="SUPFAM" id="SSF51197">
    <property type="entry name" value="Clavaminate synthase-like"/>
    <property type="match status" value="1"/>
</dbReference>
<dbReference type="Proteomes" id="UP000294360">
    <property type="component" value="Chromosome"/>
</dbReference>
<dbReference type="Gene3D" id="2.60.120.620">
    <property type="entry name" value="q2cbj1_9rhob like domain"/>
    <property type="match status" value="1"/>
</dbReference>
<dbReference type="AlphaFoldDB" id="A0A4U8Z0L7"/>
<protein>
    <submittedName>
        <fullName evidence="2">Phytanoyl-CoA dioxygenase</fullName>
    </submittedName>
</protein>
<evidence type="ECO:0000256" key="1">
    <source>
        <dbReference type="ARBA" id="ARBA00001954"/>
    </source>
</evidence>
<dbReference type="EMBL" id="LR536450">
    <property type="protein sequence ID" value="VFU08339.1"/>
    <property type="molecule type" value="Genomic_DNA"/>
</dbReference>
<gene>
    <name evidence="2" type="ORF">MTUNDRAET4_1446</name>
</gene>
<reference evidence="2 3" key="1">
    <citation type="submission" date="2019-03" db="EMBL/GenBank/DDBJ databases">
        <authorList>
            <person name="Kox A.R. M."/>
        </authorList>
    </citation>
    <scope>NUCLEOTIDE SEQUENCE [LARGE SCALE GENOMIC DNA]</scope>
    <source>
        <strain evidence="2">MTUNDRAET4 annotated genome</strain>
    </source>
</reference>
<dbReference type="KEGG" id="mtun:MTUNDRAET4_1446"/>
<dbReference type="OrthoDB" id="547161at2"/>
<dbReference type="PANTHER" id="PTHR20883:SF48">
    <property type="entry name" value="ECTOINE DIOXYGENASE"/>
    <property type="match status" value="1"/>
</dbReference>
<dbReference type="PANTHER" id="PTHR20883">
    <property type="entry name" value="PHYTANOYL-COA DIOXYGENASE DOMAIN CONTAINING 1"/>
    <property type="match status" value="1"/>
</dbReference>
<comment type="cofactor">
    <cofactor evidence="1">
        <name>Fe(2+)</name>
        <dbReference type="ChEBI" id="CHEBI:29033"/>
    </cofactor>
</comment>
<dbReference type="GO" id="GO:0005506">
    <property type="term" value="F:iron ion binding"/>
    <property type="evidence" value="ECO:0007669"/>
    <property type="project" value="UniProtKB-ARBA"/>
</dbReference>
<organism evidence="2 3">
    <name type="scientific">Methylocella tundrae</name>
    <dbReference type="NCBI Taxonomy" id="227605"/>
    <lineage>
        <taxon>Bacteria</taxon>
        <taxon>Pseudomonadati</taxon>
        <taxon>Pseudomonadota</taxon>
        <taxon>Alphaproteobacteria</taxon>
        <taxon>Hyphomicrobiales</taxon>
        <taxon>Beijerinckiaceae</taxon>
        <taxon>Methylocella</taxon>
    </lineage>
</organism>
<keyword evidence="2" id="KW-0223">Dioxygenase</keyword>
<keyword evidence="2" id="KW-0560">Oxidoreductase</keyword>
<sequence>MKKQAPSGEAQNRYEIKDPLGQTMTTPVGLIDDSPYFAPDATDIRSYYEAEGYVVIRGLIDPQACDLANEAFEKEVKPSNNFIYRQQTSNPERHVFDKSGFMLNAIQNIQSIDPVSFPQFRKLGSDIVTSTKLQAILRTFYGEPAKMAQSMYFEGNLATWAHQDSYYLDSEKIGAMVGAWIALEDIRPGAGRFFIYPRSHVSDIVKNGRHYDIAFNHSRYKETVRRFIEERRFECRAPFMGKGDVLLWNAKTIHGSLETTQPAFSRRSFTSHYIPQSHRLLQFQSIIKPMHLKKINGMNVNHPKDQVSLKNRAILAAESRFPKPILALKKLAIKTLTR</sequence>
<name>A0A4U8Z0L7_METTU</name>
<evidence type="ECO:0000313" key="3">
    <source>
        <dbReference type="Proteomes" id="UP000294360"/>
    </source>
</evidence>
<evidence type="ECO:0000313" key="2">
    <source>
        <dbReference type="EMBL" id="VFU08339.1"/>
    </source>
</evidence>
<dbReference type="GO" id="GO:0016706">
    <property type="term" value="F:2-oxoglutarate-dependent dioxygenase activity"/>
    <property type="evidence" value="ECO:0007669"/>
    <property type="project" value="UniProtKB-ARBA"/>
</dbReference>
<dbReference type="RefSeq" id="WP_134488300.1">
    <property type="nucleotide sequence ID" value="NZ_CP139089.1"/>
</dbReference>
<dbReference type="InterPro" id="IPR008775">
    <property type="entry name" value="Phytyl_CoA_dOase-like"/>
</dbReference>
<proteinExistence type="predicted"/>
<accession>A0A4U8Z0L7</accession>
<dbReference type="Pfam" id="PF05721">
    <property type="entry name" value="PhyH"/>
    <property type="match status" value="1"/>
</dbReference>